<name>A0A519B9E8_9DELT</name>
<dbReference type="InterPro" id="IPR007064">
    <property type="entry name" value="Nmd3_N"/>
</dbReference>
<accession>A0A519B9E8</accession>
<dbReference type="EMBL" id="SGBD01000007">
    <property type="protein sequence ID" value="RZD13828.1"/>
    <property type="molecule type" value="Genomic_DNA"/>
</dbReference>
<evidence type="ECO:0000259" key="1">
    <source>
        <dbReference type="Pfam" id="PF04981"/>
    </source>
</evidence>
<gene>
    <name evidence="2" type="ORF">EVJ47_09145</name>
</gene>
<feature type="domain" description="Nmd3 N-terminal" evidence="1">
    <location>
        <begin position="65"/>
        <end position="158"/>
    </location>
</feature>
<dbReference type="NCBIfam" id="NF040826">
    <property type="entry name" value="lxa_BCAM0308"/>
    <property type="match status" value="1"/>
</dbReference>
<reference evidence="2 3" key="1">
    <citation type="submission" date="2019-01" db="EMBL/GenBank/DDBJ databases">
        <title>Insights into ecological role of a new deltaproteobacterial order Candidatus Sinidesulfobacterales (Sva0485) by metagenomics and metatranscriptomics.</title>
        <authorList>
            <person name="Tan S."/>
            <person name="Liu J."/>
            <person name="Fang Y."/>
            <person name="Hedlund B.P."/>
            <person name="Lian Z.H."/>
            <person name="Huang L.Y."/>
            <person name="Li J.T."/>
            <person name="Huang L.N."/>
            <person name="Li W.J."/>
            <person name="Jiang H.C."/>
            <person name="Dong H.L."/>
            <person name="Shu W.S."/>
        </authorList>
    </citation>
    <scope>NUCLEOTIDE SEQUENCE [LARGE SCALE GENOMIC DNA]</scope>
    <source>
        <strain evidence="2">AP3</strain>
    </source>
</reference>
<proteinExistence type="predicted"/>
<dbReference type="Proteomes" id="UP000320813">
    <property type="component" value="Unassembled WGS sequence"/>
</dbReference>
<dbReference type="Pfam" id="PF04981">
    <property type="entry name" value="NMD3"/>
    <property type="match status" value="1"/>
</dbReference>
<evidence type="ECO:0000313" key="3">
    <source>
        <dbReference type="Proteomes" id="UP000320813"/>
    </source>
</evidence>
<dbReference type="InterPro" id="IPR047706">
    <property type="entry name" value="BCAM0308-like"/>
</dbReference>
<sequence length="172" mass="20466">MKKWDATKAKVKKQQADDLMDSYLNAIEYKDMSVCSKCRSIYHDKRWAEDKKLYDLLMKNPEKVIFTVCPACRKIETKYMEGVVELKGNFLFEHKDEIISLIKNTVEKADYIDPLEKIENINIDEKNKTIEIITTDDKLAQRIGRNIEKAYKGNVEYHFSKEDRLTRVYWKR</sequence>
<protein>
    <submittedName>
        <fullName evidence="2">ATPase</fullName>
    </submittedName>
</protein>
<organism evidence="2 3">
    <name type="scientific">Candidatus Acidulodesulfobacterium ferriphilum</name>
    <dbReference type="NCBI Taxonomy" id="2597223"/>
    <lineage>
        <taxon>Bacteria</taxon>
        <taxon>Deltaproteobacteria</taxon>
        <taxon>Candidatus Acidulodesulfobacterales</taxon>
        <taxon>Candidatus Acidulodesulfobacterium</taxon>
    </lineage>
</organism>
<dbReference type="AlphaFoldDB" id="A0A519B9E8"/>
<comment type="caution">
    <text evidence="2">The sequence shown here is derived from an EMBL/GenBank/DDBJ whole genome shotgun (WGS) entry which is preliminary data.</text>
</comment>
<evidence type="ECO:0000313" key="2">
    <source>
        <dbReference type="EMBL" id="RZD13828.1"/>
    </source>
</evidence>